<evidence type="ECO:0000256" key="9">
    <source>
        <dbReference type="ARBA" id="ARBA00022990"/>
    </source>
</evidence>
<organism evidence="14">
    <name type="scientific">Gaeumannomyces tritici (strain R3-111a-1)</name>
    <name type="common">Wheat and barley take-all root rot fungus</name>
    <name type="synonym">Gaeumannomyces graminis var. tritici</name>
    <dbReference type="NCBI Taxonomy" id="644352"/>
    <lineage>
        <taxon>Eukaryota</taxon>
        <taxon>Fungi</taxon>
        <taxon>Dikarya</taxon>
        <taxon>Ascomycota</taxon>
        <taxon>Pezizomycotina</taxon>
        <taxon>Sordariomycetes</taxon>
        <taxon>Sordariomycetidae</taxon>
        <taxon>Magnaporthales</taxon>
        <taxon>Magnaporthaceae</taxon>
        <taxon>Gaeumannomyces</taxon>
    </lineage>
</organism>
<evidence type="ECO:0000313" key="16">
    <source>
        <dbReference type="Proteomes" id="UP000006039"/>
    </source>
</evidence>
<evidence type="ECO:0000256" key="4">
    <source>
        <dbReference type="ARBA" id="ARBA00022481"/>
    </source>
</evidence>
<protein>
    <submittedName>
        <fullName evidence="14 15">Uncharacterized protein</fullName>
    </submittedName>
</protein>
<evidence type="ECO:0000256" key="5">
    <source>
        <dbReference type="ARBA" id="ARBA00022490"/>
    </source>
</evidence>
<feature type="compositionally biased region" description="Gly residues" evidence="11">
    <location>
        <begin position="154"/>
        <end position="165"/>
    </location>
</feature>
<dbReference type="OrthoDB" id="68090at2759"/>
<keyword evidence="5" id="KW-0963">Cytoplasm</keyword>
<dbReference type="eggNOG" id="ENOG502RZMJ">
    <property type="taxonomic scope" value="Eukaryota"/>
</dbReference>
<feature type="domain" description="PI31 proteasome regulator N-terminal" evidence="13">
    <location>
        <begin position="28"/>
        <end position="229"/>
    </location>
</feature>
<dbReference type="GO" id="GO:0005783">
    <property type="term" value="C:endoplasmic reticulum"/>
    <property type="evidence" value="ECO:0007669"/>
    <property type="project" value="UniProtKB-SubCell"/>
</dbReference>
<evidence type="ECO:0000256" key="7">
    <source>
        <dbReference type="ARBA" id="ARBA00022824"/>
    </source>
</evidence>
<dbReference type="EMBL" id="GL385396">
    <property type="protein sequence ID" value="EJT78951.1"/>
    <property type="molecule type" value="Genomic_DNA"/>
</dbReference>
<feature type="region of interest" description="Disordered" evidence="11">
    <location>
        <begin position="149"/>
        <end position="192"/>
    </location>
</feature>
<dbReference type="InterPro" id="IPR021625">
    <property type="entry name" value="PI31_Prot_N"/>
</dbReference>
<feature type="domain" description="PI31 proteasome regulator C-terminal" evidence="12">
    <location>
        <begin position="337"/>
        <end position="404"/>
    </location>
</feature>
<keyword evidence="8" id="KW-0647">Proteasome</keyword>
<evidence type="ECO:0000256" key="8">
    <source>
        <dbReference type="ARBA" id="ARBA00022942"/>
    </source>
</evidence>
<feature type="compositionally biased region" description="Basic and acidic residues" evidence="11">
    <location>
        <begin position="231"/>
        <end position="252"/>
    </location>
</feature>
<feature type="region of interest" description="Disordered" evidence="11">
    <location>
        <begin position="422"/>
        <end position="444"/>
    </location>
</feature>
<reference evidence="15" key="4">
    <citation type="journal article" date="2015" name="G3 (Bethesda)">
        <title>Genome sequences of three phytopathogenic species of the Magnaporthaceae family of fungi.</title>
        <authorList>
            <person name="Okagaki L.H."/>
            <person name="Nunes C.C."/>
            <person name="Sailsbery J."/>
            <person name="Clay B."/>
            <person name="Brown D."/>
            <person name="John T."/>
            <person name="Oh Y."/>
            <person name="Young N."/>
            <person name="Fitzgerald M."/>
            <person name="Haas B.J."/>
            <person name="Zeng Q."/>
            <person name="Young S."/>
            <person name="Adiconis X."/>
            <person name="Fan L."/>
            <person name="Levin J.Z."/>
            <person name="Mitchell T.K."/>
            <person name="Okubara P.A."/>
            <person name="Farman M.L."/>
            <person name="Kohn L.M."/>
            <person name="Birren B."/>
            <person name="Ma L.-J."/>
            <person name="Dean R.A."/>
        </authorList>
    </citation>
    <scope>NUCLEOTIDE SEQUENCE</scope>
    <source>
        <strain evidence="15">R3-111a-1</strain>
    </source>
</reference>
<dbReference type="InterPro" id="IPR045128">
    <property type="entry name" value="PI31-like"/>
</dbReference>
<evidence type="ECO:0000313" key="15">
    <source>
        <dbReference type="EnsemblFungi" id="EJT78951"/>
    </source>
</evidence>
<comment type="similarity">
    <text evidence="3">Belongs to the proteasome inhibitor PI31 family.</text>
</comment>
<accession>J3NRZ5</accession>
<feature type="compositionally biased region" description="Low complexity" evidence="11">
    <location>
        <begin position="166"/>
        <end position="181"/>
    </location>
</feature>
<keyword evidence="9" id="KW-0007">Acetylation</keyword>
<dbReference type="PANTHER" id="PTHR13266:SF1">
    <property type="entry name" value="PROTEASOME INHIBITOR PI31 SUBUNIT"/>
    <property type="match status" value="1"/>
</dbReference>
<evidence type="ECO:0000256" key="2">
    <source>
        <dbReference type="ARBA" id="ARBA00004496"/>
    </source>
</evidence>
<keyword evidence="16" id="KW-1185">Reference proteome</keyword>
<dbReference type="GO" id="GO:0000502">
    <property type="term" value="C:proteasome complex"/>
    <property type="evidence" value="ECO:0007669"/>
    <property type="project" value="UniProtKB-KW"/>
</dbReference>
<dbReference type="HOGENOM" id="CLU_044125_2_0_1"/>
<feature type="compositionally biased region" description="Pro residues" evidence="11">
    <location>
        <begin position="267"/>
        <end position="278"/>
    </location>
</feature>
<reference evidence="15" key="5">
    <citation type="submission" date="2018-04" db="UniProtKB">
        <authorList>
            <consortium name="EnsemblFungi"/>
        </authorList>
    </citation>
    <scope>IDENTIFICATION</scope>
    <source>
        <strain evidence="15">R3-111a-1</strain>
    </source>
</reference>
<dbReference type="AlphaFoldDB" id="J3NRZ5"/>
<evidence type="ECO:0000256" key="1">
    <source>
        <dbReference type="ARBA" id="ARBA00004240"/>
    </source>
</evidence>
<evidence type="ECO:0000256" key="11">
    <source>
        <dbReference type="SAM" id="MobiDB-lite"/>
    </source>
</evidence>
<comment type="subcellular location">
    <subcellularLocation>
        <location evidence="2">Cytoplasm</location>
    </subcellularLocation>
    <subcellularLocation>
        <location evidence="1">Endoplasmic reticulum</location>
    </subcellularLocation>
</comment>
<feature type="compositionally biased region" description="Pro residues" evidence="11">
    <location>
        <begin position="286"/>
        <end position="301"/>
    </location>
</feature>
<dbReference type="PANTHER" id="PTHR13266">
    <property type="entry name" value="PROTEASOME INHIBITOR"/>
    <property type="match status" value="1"/>
</dbReference>
<evidence type="ECO:0000256" key="10">
    <source>
        <dbReference type="ARBA" id="ARBA00024805"/>
    </source>
</evidence>
<dbReference type="RefSeq" id="XP_009220096.1">
    <property type="nucleotide sequence ID" value="XM_009221832.1"/>
</dbReference>
<evidence type="ECO:0000259" key="13">
    <source>
        <dbReference type="Pfam" id="PF11566"/>
    </source>
</evidence>
<dbReference type="Pfam" id="PF08577">
    <property type="entry name" value="PI31_Prot_C"/>
    <property type="match status" value="1"/>
</dbReference>
<evidence type="ECO:0000256" key="6">
    <source>
        <dbReference type="ARBA" id="ARBA00022553"/>
    </source>
</evidence>
<keyword evidence="6" id="KW-0597">Phosphoprotein</keyword>
<keyword evidence="7" id="KW-0256">Endoplasmic reticulum</keyword>
<reference evidence="14" key="3">
    <citation type="submission" date="2010-09" db="EMBL/GenBank/DDBJ databases">
        <title>Annotation of Gaeumannomyces graminis var. tritici R3-111a-1.</title>
        <authorList>
            <consortium name="The Broad Institute Genome Sequencing Platform"/>
            <person name="Ma L.-J."/>
            <person name="Dead R."/>
            <person name="Young S.K."/>
            <person name="Zeng Q."/>
            <person name="Gargeya S."/>
            <person name="Fitzgerald M."/>
            <person name="Haas B."/>
            <person name="Abouelleil A."/>
            <person name="Alvarado L."/>
            <person name="Arachchi H.M."/>
            <person name="Berlin A."/>
            <person name="Brown A."/>
            <person name="Chapman S.B."/>
            <person name="Chen Z."/>
            <person name="Dunbar C."/>
            <person name="Freedman E."/>
            <person name="Gearin G."/>
            <person name="Gellesch M."/>
            <person name="Goldberg J."/>
            <person name="Griggs A."/>
            <person name="Gujja S."/>
            <person name="Heiman D."/>
            <person name="Howarth C."/>
            <person name="Larson L."/>
            <person name="Lui A."/>
            <person name="MacDonald P.J.P."/>
            <person name="Mehta T."/>
            <person name="Montmayeur A."/>
            <person name="Murphy C."/>
            <person name="Neiman D."/>
            <person name="Pearson M."/>
            <person name="Priest M."/>
            <person name="Roberts A."/>
            <person name="Saif S."/>
            <person name="Shea T."/>
            <person name="Shenoy N."/>
            <person name="Sisk P."/>
            <person name="Stolte C."/>
            <person name="Sykes S."/>
            <person name="Yandava C."/>
            <person name="Wortman J."/>
            <person name="Nusbaum C."/>
            <person name="Birren B."/>
        </authorList>
    </citation>
    <scope>NUCLEOTIDE SEQUENCE</scope>
    <source>
        <strain evidence="14">R3-111a-1</strain>
    </source>
</reference>
<dbReference type="STRING" id="644352.J3NRZ5"/>
<name>J3NRZ5_GAET3</name>
<evidence type="ECO:0000259" key="12">
    <source>
        <dbReference type="Pfam" id="PF08577"/>
    </source>
</evidence>
<dbReference type="Proteomes" id="UP000006039">
    <property type="component" value="Unassembled WGS sequence"/>
</dbReference>
<evidence type="ECO:0000256" key="3">
    <source>
        <dbReference type="ARBA" id="ARBA00006405"/>
    </source>
</evidence>
<dbReference type="EnsemblFungi" id="EJT78951">
    <property type="protein sequence ID" value="EJT78951"/>
    <property type="gene ID" value="GGTG_04043"/>
</dbReference>
<dbReference type="InterPro" id="IPR013886">
    <property type="entry name" value="PI31_Prot_C"/>
</dbReference>
<dbReference type="GO" id="GO:0070628">
    <property type="term" value="F:proteasome binding"/>
    <property type="evidence" value="ECO:0007669"/>
    <property type="project" value="InterPro"/>
</dbReference>
<dbReference type="Pfam" id="PF11566">
    <property type="entry name" value="PI31_Prot_N"/>
    <property type="match status" value="1"/>
</dbReference>
<dbReference type="GO" id="GO:0004866">
    <property type="term" value="F:endopeptidase inhibitor activity"/>
    <property type="evidence" value="ECO:0007669"/>
    <property type="project" value="InterPro"/>
</dbReference>
<proteinExistence type="inferred from homology"/>
<sequence>MARNPLSPDAIVQAMAEALPTHPAGDATSDLSGSYEALALFTHACMACLDFRLIGLTEGQKRAGDDDNNECRRLAPRLPPGWNASFNSYSFVYAHAQSAMTFVTKVDRMGQRAEVRGIASATDAVVRFDVAPRDYVSSAALPVRITLRKKSTPAGGGGGGGGGSGDATTTTTTTDSNNGSTDDGGGGGEDRTDLPAKLGAVFVSPERIADLASLVKVSIVQRLAPGIAKDGYAEERDPDDRAAEDDARRPLREAGPQNPRPDRRPSHQPPHMPDPARPYPHDDPLAVPPRPPGPVADFPPPDFDDELDINRPHAGRVPLPGPLGPFGPAAGRSPFAIGHDDLHPPGLGHPFLAGGGGLARPAPGGGGMHPTFDDPLFGGRGGGGVDGMFDPQVPPGARYDPVGPGGGIGPFGGGGGGPFGRRGGGGRGGGGSPFGGGGFGGGIL</sequence>
<dbReference type="GeneID" id="20344501"/>
<dbReference type="GO" id="GO:0043161">
    <property type="term" value="P:proteasome-mediated ubiquitin-dependent protein catabolic process"/>
    <property type="evidence" value="ECO:0007669"/>
    <property type="project" value="InterPro"/>
</dbReference>
<dbReference type="Gene3D" id="3.40.1000.30">
    <property type="match status" value="1"/>
</dbReference>
<evidence type="ECO:0000313" key="14">
    <source>
        <dbReference type="EMBL" id="EJT78951.1"/>
    </source>
</evidence>
<gene>
    <name evidence="15" type="primary">20344501</name>
    <name evidence="14" type="ORF">GGTG_04043</name>
</gene>
<keyword evidence="4" id="KW-0488">Methylation</keyword>
<reference evidence="16" key="1">
    <citation type="submission" date="2010-07" db="EMBL/GenBank/DDBJ databases">
        <title>The genome sequence of Gaeumannomyces graminis var. tritici strain R3-111a-1.</title>
        <authorList>
            <consortium name="The Broad Institute Genome Sequencing Platform"/>
            <person name="Ma L.-J."/>
            <person name="Dead R."/>
            <person name="Young S."/>
            <person name="Zeng Q."/>
            <person name="Koehrsen M."/>
            <person name="Alvarado L."/>
            <person name="Berlin A."/>
            <person name="Chapman S.B."/>
            <person name="Chen Z."/>
            <person name="Freedman E."/>
            <person name="Gellesch M."/>
            <person name="Goldberg J."/>
            <person name="Griggs A."/>
            <person name="Gujja S."/>
            <person name="Heilman E.R."/>
            <person name="Heiman D."/>
            <person name="Hepburn T."/>
            <person name="Howarth C."/>
            <person name="Jen D."/>
            <person name="Larson L."/>
            <person name="Mehta T."/>
            <person name="Neiman D."/>
            <person name="Pearson M."/>
            <person name="Roberts A."/>
            <person name="Saif S."/>
            <person name="Shea T."/>
            <person name="Shenoy N."/>
            <person name="Sisk P."/>
            <person name="Stolte C."/>
            <person name="Sykes S."/>
            <person name="Walk T."/>
            <person name="White J."/>
            <person name="Yandava C."/>
            <person name="Haas B."/>
            <person name="Nusbaum C."/>
            <person name="Birren B."/>
        </authorList>
    </citation>
    <scope>NUCLEOTIDE SEQUENCE [LARGE SCALE GENOMIC DNA]</scope>
    <source>
        <strain evidence="16">R3-111a-1</strain>
    </source>
</reference>
<feature type="region of interest" description="Disordered" evidence="11">
    <location>
        <begin position="230"/>
        <end position="305"/>
    </location>
</feature>
<comment type="function">
    <text evidence="10">Plays an important role in control of proteasome function. Inhibits the hydrolysis of protein and peptide substrates by the 20S proteasome. Also inhibits the activation of the proteasome by the proteasome regulatory proteins PA700 and PA28.</text>
</comment>
<dbReference type="VEuPathDB" id="FungiDB:GGTG_04043"/>
<reference evidence="14" key="2">
    <citation type="submission" date="2010-07" db="EMBL/GenBank/DDBJ databases">
        <authorList>
            <consortium name="The Broad Institute Genome Sequencing Platform"/>
            <consortium name="Broad Institute Genome Sequencing Center for Infectious Disease"/>
            <person name="Ma L.-J."/>
            <person name="Dead R."/>
            <person name="Young S."/>
            <person name="Zeng Q."/>
            <person name="Koehrsen M."/>
            <person name="Alvarado L."/>
            <person name="Berlin A."/>
            <person name="Chapman S.B."/>
            <person name="Chen Z."/>
            <person name="Freedman E."/>
            <person name="Gellesch M."/>
            <person name="Goldberg J."/>
            <person name="Griggs A."/>
            <person name="Gujja S."/>
            <person name="Heilman E.R."/>
            <person name="Heiman D."/>
            <person name="Hepburn T."/>
            <person name="Howarth C."/>
            <person name="Jen D."/>
            <person name="Larson L."/>
            <person name="Mehta T."/>
            <person name="Neiman D."/>
            <person name="Pearson M."/>
            <person name="Roberts A."/>
            <person name="Saif S."/>
            <person name="Shea T."/>
            <person name="Shenoy N."/>
            <person name="Sisk P."/>
            <person name="Stolte C."/>
            <person name="Sykes S."/>
            <person name="Walk T."/>
            <person name="White J."/>
            <person name="Yandava C."/>
            <person name="Haas B."/>
            <person name="Nusbaum C."/>
            <person name="Birren B."/>
        </authorList>
    </citation>
    <scope>NUCLEOTIDE SEQUENCE</scope>
    <source>
        <strain evidence="14">R3-111a-1</strain>
    </source>
</reference>